<reference evidence="1" key="2">
    <citation type="submission" date="2023-05" db="EMBL/GenBank/DDBJ databases">
        <authorList>
            <consortium name="Lawrence Berkeley National Laboratory"/>
            <person name="Steindorff A."/>
            <person name="Hensen N."/>
            <person name="Bonometti L."/>
            <person name="Westerberg I."/>
            <person name="Brannstrom I.O."/>
            <person name="Guillou S."/>
            <person name="Cros-Aarteil S."/>
            <person name="Calhoun S."/>
            <person name="Haridas S."/>
            <person name="Kuo A."/>
            <person name="Mondo S."/>
            <person name="Pangilinan J."/>
            <person name="Riley R."/>
            <person name="Labutti K."/>
            <person name="Andreopoulos B."/>
            <person name="Lipzen A."/>
            <person name="Chen C."/>
            <person name="Yanf M."/>
            <person name="Daum C."/>
            <person name="Ng V."/>
            <person name="Clum A."/>
            <person name="Ohm R."/>
            <person name="Martin F."/>
            <person name="Silar P."/>
            <person name="Natvig D."/>
            <person name="Lalanne C."/>
            <person name="Gautier V."/>
            <person name="Ament-Velasquez S.L."/>
            <person name="Kruys A."/>
            <person name="Hutchinson M.I."/>
            <person name="Powell A.J."/>
            <person name="Barry K."/>
            <person name="Miller A.N."/>
            <person name="Grigoriev I.V."/>
            <person name="Debuchy R."/>
            <person name="Gladieux P."/>
            <person name="Thoren M.H."/>
            <person name="Johannesson H."/>
        </authorList>
    </citation>
    <scope>NUCLEOTIDE SEQUENCE</scope>
    <source>
        <strain evidence="1">CBS 731.68</strain>
    </source>
</reference>
<dbReference type="RefSeq" id="XP_062651955.1">
    <property type="nucleotide sequence ID" value="XM_062795863.1"/>
</dbReference>
<proteinExistence type="predicted"/>
<organism evidence="1 2">
    <name type="scientific">Parathielavia appendiculata</name>
    <dbReference type="NCBI Taxonomy" id="2587402"/>
    <lineage>
        <taxon>Eukaryota</taxon>
        <taxon>Fungi</taxon>
        <taxon>Dikarya</taxon>
        <taxon>Ascomycota</taxon>
        <taxon>Pezizomycotina</taxon>
        <taxon>Sordariomycetes</taxon>
        <taxon>Sordariomycetidae</taxon>
        <taxon>Sordariales</taxon>
        <taxon>Chaetomiaceae</taxon>
        <taxon>Parathielavia</taxon>
    </lineage>
</organism>
<accession>A0AAN6Z8H3</accession>
<dbReference type="AlphaFoldDB" id="A0AAN6Z8H3"/>
<evidence type="ECO:0000313" key="2">
    <source>
        <dbReference type="Proteomes" id="UP001302602"/>
    </source>
</evidence>
<reference evidence="1" key="1">
    <citation type="journal article" date="2023" name="Mol. Phylogenet. Evol.">
        <title>Genome-scale phylogeny and comparative genomics of the fungal order Sordariales.</title>
        <authorList>
            <person name="Hensen N."/>
            <person name="Bonometti L."/>
            <person name="Westerberg I."/>
            <person name="Brannstrom I.O."/>
            <person name="Guillou S."/>
            <person name="Cros-Aarteil S."/>
            <person name="Calhoun S."/>
            <person name="Haridas S."/>
            <person name="Kuo A."/>
            <person name="Mondo S."/>
            <person name="Pangilinan J."/>
            <person name="Riley R."/>
            <person name="LaButti K."/>
            <person name="Andreopoulos B."/>
            <person name="Lipzen A."/>
            <person name="Chen C."/>
            <person name="Yan M."/>
            <person name="Daum C."/>
            <person name="Ng V."/>
            <person name="Clum A."/>
            <person name="Steindorff A."/>
            <person name="Ohm R.A."/>
            <person name="Martin F."/>
            <person name="Silar P."/>
            <person name="Natvig D.O."/>
            <person name="Lalanne C."/>
            <person name="Gautier V."/>
            <person name="Ament-Velasquez S.L."/>
            <person name="Kruys A."/>
            <person name="Hutchinson M.I."/>
            <person name="Powell A.J."/>
            <person name="Barry K."/>
            <person name="Miller A.N."/>
            <person name="Grigoriev I.V."/>
            <person name="Debuchy R."/>
            <person name="Gladieux P."/>
            <person name="Hiltunen Thoren M."/>
            <person name="Johannesson H."/>
        </authorList>
    </citation>
    <scope>NUCLEOTIDE SEQUENCE</scope>
    <source>
        <strain evidence="1">CBS 731.68</strain>
    </source>
</reference>
<protein>
    <submittedName>
        <fullName evidence="1">Uncharacterized protein</fullName>
    </submittedName>
</protein>
<sequence>MIATPKTKLPGYEEQLQRFRHHKCDGNTPCLRCTSRESLILLNPKTRRIRWTLSGPLEIAVTVTGEWPFDPDEFPFTKPKVSSLKVSVDPLDHWDHCWMEMLEGHTDADGIYDPTNALYGRCWVKTVMSIY</sequence>
<dbReference type="EMBL" id="MU853223">
    <property type="protein sequence ID" value="KAK4128184.1"/>
    <property type="molecule type" value="Genomic_DNA"/>
</dbReference>
<keyword evidence="2" id="KW-1185">Reference proteome</keyword>
<comment type="caution">
    <text evidence="1">The sequence shown here is derived from an EMBL/GenBank/DDBJ whole genome shotgun (WGS) entry which is preliminary data.</text>
</comment>
<gene>
    <name evidence="1" type="ORF">N657DRAFT_676007</name>
</gene>
<name>A0AAN6Z8H3_9PEZI</name>
<dbReference type="Proteomes" id="UP001302602">
    <property type="component" value="Unassembled WGS sequence"/>
</dbReference>
<dbReference type="GeneID" id="87832631"/>
<evidence type="ECO:0000313" key="1">
    <source>
        <dbReference type="EMBL" id="KAK4128184.1"/>
    </source>
</evidence>